<dbReference type="InterPro" id="IPR036663">
    <property type="entry name" value="Fumarylacetoacetase_C_sf"/>
</dbReference>
<sequence>MRIVRFVSATTTTPSYGLVEGDQVRTAEGSPFDGELQPTGTLTPLSQVTLLAPCEPTKIVAGGISYRSHANEMKLQIPDEPVFFLKPATCMTGHNAEIDYPRQSERLEYEAELAVIIRKKTYKASPEEAKANILGYACANDVTARDIQARGGNMVQLCHSKAFDTFCPVGPWIETELDANNVDVSLTVNGETRQQGNTSDMIFTIEEMVSFFSHIMTLLPGDVVLTGTPYGVGEIKSGDVVNVTVQGIGTLSNRVGFKS</sequence>
<dbReference type="PANTHER" id="PTHR11820:SF7">
    <property type="entry name" value="ACYLPYRUVASE FAHD1, MITOCHONDRIAL"/>
    <property type="match status" value="1"/>
</dbReference>
<evidence type="ECO:0000313" key="6">
    <source>
        <dbReference type="Proteomes" id="UP000666240"/>
    </source>
</evidence>
<dbReference type="EMBL" id="JAGIYY010000007">
    <property type="protein sequence ID" value="MBP0440384.1"/>
    <property type="molecule type" value="Genomic_DNA"/>
</dbReference>
<protein>
    <submittedName>
        <fullName evidence="5">Fumarylacetoacetate hydrolase family protein</fullName>
    </submittedName>
</protein>
<evidence type="ECO:0000256" key="2">
    <source>
        <dbReference type="ARBA" id="ARBA00022723"/>
    </source>
</evidence>
<reference evidence="5" key="1">
    <citation type="submission" date="2021-03" db="EMBL/GenBank/DDBJ databases">
        <title>Genome sequencing and assembly of Tianweitania sediminis.</title>
        <authorList>
            <person name="Chhetri G."/>
        </authorList>
    </citation>
    <scope>NUCLEOTIDE SEQUENCE</scope>
    <source>
        <strain evidence="5">Z8</strain>
    </source>
</reference>
<dbReference type="Pfam" id="PF10370">
    <property type="entry name" value="Rv2993c-like_N"/>
    <property type="match status" value="1"/>
</dbReference>
<dbReference type="GO" id="GO:0046872">
    <property type="term" value="F:metal ion binding"/>
    <property type="evidence" value="ECO:0007669"/>
    <property type="project" value="UniProtKB-KW"/>
</dbReference>
<name>A0A8J7UL58_9HYPH</name>
<keyword evidence="2" id="KW-0479">Metal-binding</keyword>
<dbReference type="GO" id="GO:0018773">
    <property type="term" value="F:acetylpyruvate hydrolase activity"/>
    <property type="evidence" value="ECO:0007669"/>
    <property type="project" value="TreeGrafter"/>
</dbReference>
<dbReference type="SUPFAM" id="SSF56529">
    <property type="entry name" value="FAH"/>
    <property type="match status" value="1"/>
</dbReference>
<organism evidence="5 6">
    <name type="scientific">Tianweitania sediminis</name>
    <dbReference type="NCBI Taxonomy" id="1502156"/>
    <lineage>
        <taxon>Bacteria</taxon>
        <taxon>Pseudomonadati</taxon>
        <taxon>Pseudomonadota</taxon>
        <taxon>Alphaproteobacteria</taxon>
        <taxon>Hyphomicrobiales</taxon>
        <taxon>Phyllobacteriaceae</taxon>
        <taxon>Tianweitania</taxon>
    </lineage>
</organism>
<dbReference type="PANTHER" id="PTHR11820">
    <property type="entry name" value="ACYLPYRUVASE"/>
    <property type="match status" value="1"/>
</dbReference>
<dbReference type="RefSeq" id="WP_209336414.1">
    <property type="nucleotide sequence ID" value="NZ_JAGIYY010000007.1"/>
</dbReference>
<gene>
    <name evidence="5" type="ORF">J5Y06_17160</name>
</gene>
<accession>A0A8J7UL58</accession>
<dbReference type="Proteomes" id="UP000666240">
    <property type="component" value="Unassembled WGS sequence"/>
</dbReference>
<dbReference type="Gene3D" id="2.30.30.370">
    <property type="entry name" value="FAH"/>
    <property type="match status" value="1"/>
</dbReference>
<evidence type="ECO:0000256" key="1">
    <source>
        <dbReference type="ARBA" id="ARBA00010211"/>
    </source>
</evidence>
<dbReference type="AlphaFoldDB" id="A0A8J7UL58"/>
<evidence type="ECO:0000259" key="3">
    <source>
        <dbReference type="Pfam" id="PF01557"/>
    </source>
</evidence>
<keyword evidence="6" id="KW-1185">Reference proteome</keyword>
<dbReference type="FunFam" id="3.90.850.10:FF:000002">
    <property type="entry name" value="2-hydroxyhepta-2,4-diene-1,7-dioate isomerase"/>
    <property type="match status" value="1"/>
</dbReference>
<dbReference type="GO" id="GO:0019752">
    <property type="term" value="P:carboxylic acid metabolic process"/>
    <property type="evidence" value="ECO:0007669"/>
    <property type="project" value="UniProtKB-ARBA"/>
</dbReference>
<comment type="similarity">
    <text evidence="1">Belongs to the FAH family.</text>
</comment>
<comment type="caution">
    <text evidence="5">The sequence shown here is derived from an EMBL/GenBank/DDBJ whole genome shotgun (WGS) entry which is preliminary data.</text>
</comment>
<dbReference type="Pfam" id="PF01557">
    <property type="entry name" value="FAA_hydrolase"/>
    <property type="match status" value="1"/>
</dbReference>
<dbReference type="Gene3D" id="3.90.850.10">
    <property type="entry name" value="Fumarylacetoacetase-like, C-terminal domain"/>
    <property type="match status" value="1"/>
</dbReference>
<feature type="domain" description="Fumarylacetoacetase-like C-terminal" evidence="3">
    <location>
        <begin position="58"/>
        <end position="255"/>
    </location>
</feature>
<evidence type="ECO:0000313" key="5">
    <source>
        <dbReference type="EMBL" id="MBP0440384.1"/>
    </source>
</evidence>
<keyword evidence="5" id="KW-0378">Hydrolase</keyword>
<dbReference type="InterPro" id="IPR011234">
    <property type="entry name" value="Fumarylacetoacetase-like_C"/>
</dbReference>
<proteinExistence type="inferred from homology"/>
<evidence type="ECO:0000259" key="4">
    <source>
        <dbReference type="Pfam" id="PF10370"/>
    </source>
</evidence>
<dbReference type="GO" id="GO:0016853">
    <property type="term" value="F:isomerase activity"/>
    <property type="evidence" value="ECO:0007669"/>
    <property type="project" value="UniProtKB-ARBA"/>
</dbReference>
<dbReference type="InterPro" id="IPR018833">
    <property type="entry name" value="Rv2993c-like_N"/>
</dbReference>
<feature type="domain" description="Rv2993c-like N-terminal" evidence="4">
    <location>
        <begin position="1"/>
        <end position="53"/>
    </location>
</feature>